<dbReference type="EMBL" id="BPPX01000044">
    <property type="protein sequence ID" value="GJC89691.1"/>
    <property type="molecule type" value="Genomic_DNA"/>
</dbReference>
<feature type="binding site" evidence="15">
    <location>
        <position position="224"/>
    </location>
    <ligand>
        <name>substrate</name>
    </ligand>
</feature>
<accession>A0AA37H0F9</accession>
<keyword evidence="9" id="KW-0325">Glycoprotein</keyword>
<feature type="binding site" evidence="15">
    <location>
        <position position="254"/>
    </location>
    <ligand>
        <name>substrate</name>
    </ligand>
</feature>
<feature type="disulfide bond" evidence="14">
    <location>
        <begin position="50"/>
        <end position="56"/>
    </location>
</feature>
<comment type="cofactor">
    <cofactor evidence="2">
        <name>Ca(2+)</name>
        <dbReference type="ChEBI" id="CHEBI:29108"/>
    </cofactor>
</comment>
<evidence type="ECO:0000256" key="6">
    <source>
        <dbReference type="ARBA" id="ARBA00022801"/>
    </source>
</evidence>
<evidence type="ECO:0000256" key="8">
    <source>
        <dbReference type="ARBA" id="ARBA00023157"/>
    </source>
</evidence>
<keyword evidence="8 14" id="KW-1015">Disulfide bond</keyword>
<evidence type="ECO:0000256" key="2">
    <source>
        <dbReference type="ARBA" id="ARBA00001913"/>
    </source>
</evidence>
<dbReference type="PIRSF" id="PIRSF001024">
    <property type="entry name" value="Alph-amyl_fung"/>
    <property type="match status" value="1"/>
</dbReference>
<evidence type="ECO:0000256" key="1">
    <source>
        <dbReference type="ARBA" id="ARBA00000548"/>
    </source>
</evidence>
<evidence type="ECO:0000256" key="11">
    <source>
        <dbReference type="ARBA" id="ARBA00023295"/>
    </source>
</evidence>
<feature type="chain" id="PRO_5041459647" description="alpha-amylase" evidence="17">
    <location>
        <begin position="21"/>
        <end position="553"/>
    </location>
</feature>
<comment type="catalytic activity">
    <reaction evidence="1">
        <text>Endohydrolysis of (1-&gt;4)-alpha-D-glucosidic linkages in polysaccharides containing three or more (1-&gt;4)-alpha-linked D-glucose units.</text>
        <dbReference type="EC" id="3.2.1.1"/>
    </reaction>
</comment>
<name>A0AA37H0F9_9PEZI</name>
<feature type="disulfide bond" evidence="14">
    <location>
        <begin position="260"/>
        <end position="303"/>
    </location>
</feature>
<evidence type="ECO:0000256" key="4">
    <source>
        <dbReference type="ARBA" id="ARBA00012595"/>
    </source>
</evidence>
<feature type="binding site" evidence="15">
    <location>
        <position position="317"/>
    </location>
    <ligand>
        <name>substrate</name>
    </ligand>
</feature>
<proteinExistence type="inferred from homology"/>
<comment type="similarity">
    <text evidence="3">Belongs to the glycosyl hydrolase 13 family.</text>
</comment>
<dbReference type="AlphaFoldDB" id="A0AA37H0F9"/>
<dbReference type="GO" id="GO:0016052">
    <property type="term" value="P:carbohydrate catabolic process"/>
    <property type="evidence" value="ECO:0007669"/>
    <property type="project" value="InterPro"/>
</dbReference>
<dbReference type="Pfam" id="PF09260">
    <property type="entry name" value="A_amylase_dom_C"/>
    <property type="match status" value="1"/>
</dbReference>
<feature type="binding site" evidence="15">
    <location>
        <position position="386"/>
    </location>
    <ligand>
        <name>substrate</name>
    </ligand>
</feature>
<evidence type="ECO:0000259" key="18">
    <source>
        <dbReference type="SMART" id="SM00642"/>
    </source>
</evidence>
<dbReference type="SUPFAM" id="SSF51011">
    <property type="entry name" value="Glycosyl hydrolase domain"/>
    <property type="match status" value="1"/>
</dbReference>
<feature type="disulfide bond" evidence="14">
    <location>
        <begin position="480"/>
        <end position="515"/>
    </location>
</feature>
<keyword evidence="11" id="KW-0326">Glycosidase</keyword>
<feature type="site" description="Transition state stabilizer" evidence="13">
    <location>
        <position position="317"/>
    </location>
</feature>
<dbReference type="Gene3D" id="2.60.40.1180">
    <property type="entry name" value="Golgi alpha-mannosidase II"/>
    <property type="match status" value="1"/>
</dbReference>
<dbReference type="InterPro" id="IPR015340">
    <property type="entry name" value="A_amylase_C_dom"/>
</dbReference>
<evidence type="ECO:0000256" key="5">
    <source>
        <dbReference type="ARBA" id="ARBA00022723"/>
    </source>
</evidence>
<dbReference type="Proteomes" id="UP001055172">
    <property type="component" value="Unassembled WGS sequence"/>
</dbReference>
<feature type="domain" description="Glycosyl hydrolase family 13 catalytic" evidence="18">
    <location>
        <begin position="33"/>
        <end position="411"/>
    </location>
</feature>
<feature type="active site" description="Nucleophile" evidence="12">
    <location>
        <position position="226"/>
    </location>
</feature>
<evidence type="ECO:0000256" key="13">
    <source>
        <dbReference type="PIRSR" id="PIRSR001024-2"/>
    </source>
</evidence>
<evidence type="ECO:0000256" key="3">
    <source>
        <dbReference type="ARBA" id="ARBA00008061"/>
    </source>
</evidence>
<keyword evidence="16" id="KW-0472">Membrane</keyword>
<dbReference type="PANTHER" id="PTHR10357:SF208">
    <property type="entry name" value="ALPHA-AMYLASE"/>
    <property type="match status" value="1"/>
</dbReference>
<keyword evidence="10" id="KW-0119">Carbohydrate metabolism</keyword>
<evidence type="ECO:0000256" key="9">
    <source>
        <dbReference type="ARBA" id="ARBA00023180"/>
    </source>
</evidence>
<keyword evidence="16" id="KW-0812">Transmembrane</keyword>
<feature type="disulfide bond" evidence="14">
    <location>
        <begin position="170"/>
        <end position="184"/>
    </location>
</feature>
<dbReference type="GO" id="GO:0004556">
    <property type="term" value="F:alpha-amylase activity"/>
    <property type="evidence" value="ECO:0007669"/>
    <property type="project" value="UniProtKB-EC"/>
</dbReference>
<reference evidence="19 20" key="1">
    <citation type="submission" date="2021-07" db="EMBL/GenBank/DDBJ databases">
        <title>Genome data of Colletotrichum spaethianum.</title>
        <authorList>
            <person name="Utami Y.D."/>
            <person name="Hiruma K."/>
        </authorList>
    </citation>
    <scope>NUCLEOTIDE SEQUENCE [LARGE SCALE GENOMIC DNA]</scope>
    <source>
        <strain evidence="19 20">MAFF 242679</strain>
    </source>
</reference>
<dbReference type="SMART" id="SM00642">
    <property type="entry name" value="Aamy"/>
    <property type="match status" value="1"/>
</dbReference>
<keyword evidence="20" id="KW-1185">Reference proteome</keyword>
<dbReference type="InterPro" id="IPR017853">
    <property type="entry name" value="GH"/>
</dbReference>
<sequence>MRTSTFAWAAVSALSALASAADLEAWKSRAIYQVMIDRYARDDGATDHECELYKFCGGTWKGLMNKLDYIQDMGFTAIQISPIVKNMDDDTAVGEAYHGYWSLDNYAINDKYGTKEDFEALVTEMHKRDMYVMVDVVVNNMVQKLDSLPPKLDYSKFNPFNKEEFFHPYCNVTEWDNSTDYQDCWLYPYGVALADLATETKPVVNEFNKWIKELVSNYSIDGLRIDAAKHVNDDFLPTFVNASGVFAFGEVLTGAPADFCRYQTLNLLPGMPNYIEYYPLNTVFFNGDMNELADWRSQARDGCTDIFALGSFVENHDMPRFAVYDEDIALAKNAMAYILLTDGIPTGKTPASKLSRPVTYQVLTCMSHSLPGPGAALQRKLHPFNREPLWQSKYDTSAPIYTLTSTLLKTRNQLQSMNKDFATTASQQLFVENTHLCLRKGPDGAQVVFCITNKSSKGDTYQLSVGGFNPGDEVVEVLSCSTSTADGTGNVTLYMSKGEPKAVVPLAALDGTQICSNGTKKAGEDSGNAAGVIGSSLTLVLASVMAVSFALLA</sequence>
<keyword evidence="6" id="KW-0378">Hydrolase</keyword>
<keyword evidence="5" id="KW-0479">Metal-binding</keyword>
<comment type="caution">
    <text evidence="19">The sequence shown here is derived from an EMBL/GenBank/DDBJ whole genome shotgun (WGS) entry which is preliminary data.</text>
</comment>
<feature type="transmembrane region" description="Helical" evidence="16">
    <location>
        <begin position="529"/>
        <end position="552"/>
    </location>
</feature>
<evidence type="ECO:0000256" key="17">
    <source>
        <dbReference type="SAM" id="SignalP"/>
    </source>
</evidence>
<organism evidence="19 20">
    <name type="scientific">Colletotrichum liriopes</name>
    <dbReference type="NCBI Taxonomy" id="708192"/>
    <lineage>
        <taxon>Eukaryota</taxon>
        <taxon>Fungi</taxon>
        <taxon>Dikarya</taxon>
        <taxon>Ascomycota</taxon>
        <taxon>Pezizomycotina</taxon>
        <taxon>Sordariomycetes</taxon>
        <taxon>Hypocreomycetidae</taxon>
        <taxon>Glomerellales</taxon>
        <taxon>Glomerellaceae</taxon>
        <taxon>Colletotrichum</taxon>
        <taxon>Colletotrichum spaethianum species complex</taxon>
    </lineage>
</organism>
<dbReference type="Pfam" id="PF00128">
    <property type="entry name" value="Alpha-amylase"/>
    <property type="match status" value="1"/>
</dbReference>
<evidence type="ECO:0000313" key="19">
    <source>
        <dbReference type="EMBL" id="GJC89691.1"/>
    </source>
</evidence>
<evidence type="ECO:0000256" key="14">
    <source>
        <dbReference type="PIRSR" id="PIRSR001024-4"/>
    </source>
</evidence>
<dbReference type="SUPFAM" id="SSF51445">
    <property type="entry name" value="(Trans)glycosidases"/>
    <property type="match status" value="1"/>
</dbReference>
<feature type="binding site" evidence="15">
    <location>
        <position position="101"/>
    </location>
    <ligand>
        <name>substrate</name>
    </ligand>
</feature>
<dbReference type="PANTHER" id="PTHR10357">
    <property type="entry name" value="ALPHA-AMYLASE FAMILY MEMBER"/>
    <property type="match status" value="1"/>
</dbReference>
<evidence type="ECO:0000256" key="7">
    <source>
        <dbReference type="ARBA" id="ARBA00022837"/>
    </source>
</evidence>
<feature type="signal peptide" evidence="17">
    <location>
        <begin position="1"/>
        <end position="20"/>
    </location>
</feature>
<dbReference type="GO" id="GO:0005509">
    <property type="term" value="F:calcium ion binding"/>
    <property type="evidence" value="ECO:0007669"/>
    <property type="project" value="InterPro"/>
</dbReference>
<protein>
    <recommendedName>
        <fullName evidence="4">alpha-amylase</fullName>
        <ecNumber evidence="4">3.2.1.1</ecNumber>
    </recommendedName>
</protein>
<keyword evidence="17" id="KW-0732">Signal</keyword>
<evidence type="ECO:0000313" key="20">
    <source>
        <dbReference type="Proteomes" id="UP001055172"/>
    </source>
</evidence>
<dbReference type="InterPro" id="IPR013777">
    <property type="entry name" value="A-amylase-like"/>
</dbReference>
<dbReference type="InterPro" id="IPR013780">
    <property type="entry name" value="Glyco_hydro_b"/>
</dbReference>
<dbReference type="EC" id="3.2.1.1" evidence="4"/>
<feature type="active site" description="Proton donor" evidence="12">
    <location>
        <position position="250"/>
    </location>
</feature>
<dbReference type="InterPro" id="IPR006047">
    <property type="entry name" value="GH13_cat_dom"/>
</dbReference>
<keyword evidence="16" id="KW-1133">Transmembrane helix</keyword>
<evidence type="ECO:0000256" key="12">
    <source>
        <dbReference type="PIRSR" id="PIRSR001024-1"/>
    </source>
</evidence>
<gene>
    <name evidence="19" type="ORF">ColLi_12529</name>
</gene>
<evidence type="ECO:0000256" key="15">
    <source>
        <dbReference type="PIRSR" id="PIRSR001024-5"/>
    </source>
</evidence>
<evidence type="ECO:0000256" key="10">
    <source>
        <dbReference type="ARBA" id="ARBA00023277"/>
    </source>
</evidence>
<keyword evidence="7" id="KW-0106">Calcium</keyword>
<dbReference type="Gene3D" id="3.20.20.80">
    <property type="entry name" value="Glycosidases"/>
    <property type="match status" value="1"/>
</dbReference>
<evidence type="ECO:0000256" key="16">
    <source>
        <dbReference type="SAM" id="Phobius"/>
    </source>
</evidence>